<dbReference type="EMBL" id="JAACJM010000411">
    <property type="protein sequence ID" value="KAF5320382.1"/>
    <property type="molecule type" value="Genomic_DNA"/>
</dbReference>
<protein>
    <submittedName>
        <fullName evidence="2">Uncharacterized protein</fullName>
    </submittedName>
</protein>
<evidence type="ECO:0000313" key="3">
    <source>
        <dbReference type="Proteomes" id="UP000559256"/>
    </source>
</evidence>
<evidence type="ECO:0000313" key="2">
    <source>
        <dbReference type="EMBL" id="KAF5320382.1"/>
    </source>
</evidence>
<dbReference type="Proteomes" id="UP000559256">
    <property type="component" value="Unassembled WGS sequence"/>
</dbReference>
<keyword evidence="3" id="KW-1185">Reference proteome</keyword>
<reference evidence="2 3" key="1">
    <citation type="journal article" date="2020" name="ISME J.">
        <title>Uncovering the hidden diversity of litter-decomposition mechanisms in mushroom-forming fungi.</title>
        <authorList>
            <person name="Floudas D."/>
            <person name="Bentzer J."/>
            <person name="Ahren D."/>
            <person name="Johansson T."/>
            <person name="Persson P."/>
            <person name="Tunlid A."/>
        </authorList>
    </citation>
    <scope>NUCLEOTIDE SEQUENCE [LARGE SCALE GENOMIC DNA]</scope>
    <source>
        <strain evidence="2 3">CBS 291.85</strain>
    </source>
</reference>
<proteinExistence type="predicted"/>
<dbReference type="OrthoDB" id="74314at2759"/>
<evidence type="ECO:0000256" key="1">
    <source>
        <dbReference type="SAM" id="MobiDB-lite"/>
    </source>
</evidence>
<feature type="region of interest" description="Disordered" evidence="1">
    <location>
        <begin position="27"/>
        <end position="51"/>
    </location>
</feature>
<gene>
    <name evidence="2" type="ORF">D9758_018438</name>
</gene>
<name>A0A8H5F1S5_9AGAR</name>
<accession>A0A8H5F1S5</accession>
<comment type="caution">
    <text evidence="2">The sequence shown here is derived from an EMBL/GenBank/DDBJ whole genome shotgun (WGS) entry which is preliminary data.</text>
</comment>
<sequence length="201" mass="22269">MHVSASLVCSAIGDTGVHYAFYRSHPPTSSTTSSGVVTTQDASPPPAEDSVDYQGNLQAIQNLMGLHADTHAAITPMLSQLSILSYIHNSPHHPSSPHPFNPIPLSVHIDPTNRLFWRCITRIIIQPHLSLLFLQLQHHVTSNLRPIISGHGPPHQHLHQPSQFPALSRSFPNRSLPLKPVPLTPRSFFLNTSRLPLLRYL</sequence>
<organism evidence="2 3">
    <name type="scientific">Tetrapyrgos nigripes</name>
    <dbReference type="NCBI Taxonomy" id="182062"/>
    <lineage>
        <taxon>Eukaryota</taxon>
        <taxon>Fungi</taxon>
        <taxon>Dikarya</taxon>
        <taxon>Basidiomycota</taxon>
        <taxon>Agaricomycotina</taxon>
        <taxon>Agaricomycetes</taxon>
        <taxon>Agaricomycetidae</taxon>
        <taxon>Agaricales</taxon>
        <taxon>Marasmiineae</taxon>
        <taxon>Marasmiaceae</taxon>
        <taxon>Tetrapyrgos</taxon>
    </lineage>
</organism>
<dbReference type="AlphaFoldDB" id="A0A8H5F1S5"/>
<feature type="compositionally biased region" description="Low complexity" evidence="1">
    <location>
        <begin position="27"/>
        <end position="39"/>
    </location>
</feature>